<organism evidence="1 2">
    <name type="scientific">Lactuca saligna</name>
    <name type="common">Willowleaf lettuce</name>
    <dbReference type="NCBI Taxonomy" id="75948"/>
    <lineage>
        <taxon>Eukaryota</taxon>
        <taxon>Viridiplantae</taxon>
        <taxon>Streptophyta</taxon>
        <taxon>Embryophyta</taxon>
        <taxon>Tracheophyta</taxon>
        <taxon>Spermatophyta</taxon>
        <taxon>Magnoliopsida</taxon>
        <taxon>eudicotyledons</taxon>
        <taxon>Gunneridae</taxon>
        <taxon>Pentapetalae</taxon>
        <taxon>asterids</taxon>
        <taxon>campanulids</taxon>
        <taxon>Asterales</taxon>
        <taxon>Asteraceae</taxon>
        <taxon>Cichorioideae</taxon>
        <taxon>Cichorieae</taxon>
        <taxon>Lactucinae</taxon>
        <taxon>Lactuca</taxon>
    </lineage>
</organism>
<name>A0AA35YTR5_LACSI</name>
<dbReference type="AlphaFoldDB" id="A0AA35YTR5"/>
<gene>
    <name evidence="1" type="ORF">LSALG_LOCUS19540</name>
</gene>
<dbReference type="EMBL" id="OX465080">
    <property type="protein sequence ID" value="CAI9279757.1"/>
    <property type="molecule type" value="Genomic_DNA"/>
</dbReference>
<dbReference type="Proteomes" id="UP001177003">
    <property type="component" value="Chromosome 4"/>
</dbReference>
<protein>
    <submittedName>
        <fullName evidence="1">Uncharacterized protein</fullName>
    </submittedName>
</protein>
<accession>A0AA35YTR5</accession>
<keyword evidence="2" id="KW-1185">Reference proteome</keyword>
<reference evidence="1" key="1">
    <citation type="submission" date="2023-04" db="EMBL/GenBank/DDBJ databases">
        <authorList>
            <person name="Vijverberg K."/>
            <person name="Xiong W."/>
            <person name="Schranz E."/>
        </authorList>
    </citation>
    <scope>NUCLEOTIDE SEQUENCE</scope>
</reference>
<proteinExistence type="predicted"/>
<evidence type="ECO:0000313" key="1">
    <source>
        <dbReference type="EMBL" id="CAI9279757.1"/>
    </source>
</evidence>
<sequence length="239" mass="26383">MASNQTTSSYAVASSNTPHPWTIREVMVVTQCWLNVYEDVTTMVNPDCFTGGNEIPKILKTRLVFFSSIYFSSLQSTLPSLILSLLDLPSFSTTRLSVNLEGESCSTFQTGDLTKPDRAIDGIFGFSQQGLSVIAQLSSQGITPGLQSINLQWPLSRIIPSFKDMASHPCDRVTLEPNRVVETLKNLTTMFCDYRVLDVVNLLPTANDGTITHLYMQLLNLLDVIVDNAESKQAPAPEE</sequence>
<evidence type="ECO:0000313" key="2">
    <source>
        <dbReference type="Proteomes" id="UP001177003"/>
    </source>
</evidence>